<reference evidence="1 2" key="1">
    <citation type="submission" date="2013-12" db="EMBL/GenBank/DDBJ databases">
        <title>Draft genome of the parsitic nematode Ancylostoma duodenale.</title>
        <authorList>
            <person name="Mitreva M."/>
        </authorList>
    </citation>
    <scope>NUCLEOTIDE SEQUENCE [LARGE SCALE GENOMIC DNA]</scope>
    <source>
        <strain evidence="1 2">Zhejiang</strain>
    </source>
</reference>
<organism evidence="1 2">
    <name type="scientific">Ancylostoma duodenale</name>
    <dbReference type="NCBI Taxonomy" id="51022"/>
    <lineage>
        <taxon>Eukaryota</taxon>
        <taxon>Metazoa</taxon>
        <taxon>Ecdysozoa</taxon>
        <taxon>Nematoda</taxon>
        <taxon>Chromadorea</taxon>
        <taxon>Rhabditida</taxon>
        <taxon>Rhabditina</taxon>
        <taxon>Rhabditomorpha</taxon>
        <taxon>Strongyloidea</taxon>
        <taxon>Ancylostomatidae</taxon>
        <taxon>Ancylostomatinae</taxon>
        <taxon>Ancylostoma</taxon>
    </lineage>
</organism>
<evidence type="ECO:0000313" key="1">
    <source>
        <dbReference type="EMBL" id="KIH51817.1"/>
    </source>
</evidence>
<name>A0A0C2CPV5_9BILA</name>
<proteinExistence type="predicted"/>
<gene>
    <name evidence="1" type="ORF">ANCDUO_18091</name>
</gene>
<dbReference type="Proteomes" id="UP000054047">
    <property type="component" value="Unassembled WGS sequence"/>
</dbReference>
<dbReference type="OrthoDB" id="10259545at2759"/>
<evidence type="ECO:0000313" key="2">
    <source>
        <dbReference type="Proteomes" id="UP000054047"/>
    </source>
</evidence>
<accession>A0A0C2CPV5</accession>
<sequence length="98" mass="11060">MVNSTKLVRARQLAAENGGFFMNQFGNADKAEEFHESGDFPLESVNLFHEILVQLQADELQEVKVPHYFVHAAGTGELETNYTSARYPRCARFILKLG</sequence>
<protein>
    <submittedName>
        <fullName evidence="1">Uncharacterized protein</fullName>
    </submittedName>
</protein>
<keyword evidence="2" id="KW-1185">Reference proteome</keyword>
<dbReference type="Gene3D" id="3.40.50.1100">
    <property type="match status" value="1"/>
</dbReference>
<dbReference type="InterPro" id="IPR036052">
    <property type="entry name" value="TrpB-like_PALP_sf"/>
</dbReference>
<dbReference type="EMBL" id="KN745341">
    <property type="protein sequence ID" value="KIH51817.1"/>
    <property type="molecule type" value="Genomic_DNA"/>
</dbReference>
<dbReference type="AlphaFoldDB" id="A0A0C2CPV5"/>